<dbReference type="SUPFAM" id="SSF55048">
    <property type="entry name" value="Probable ACP-binding domain of malonyl-CoA ACP transacylase"/>
    <property type="match status" value="1"/>
</dbReference>
<dbReference type="PROSITE" id="PS52004">
    <property type="entry name" value="KS3_2"/>
    <property type="match status" value="1"/>
</dbReference>
<feature type="domain" description="Carrier" evidence="8">
    <location>
        <begin position="1653"/>
        <end position="1730"/>
    </location>
</feature>
<dbReference type="InterPro" id="IPR009081">
    <property type="entry name" value="PP-bd_ACP"/>
</dbReference>
<dbReference type="InterPro" id="IPR049551">
    <property type="entry name" value="PKS_DH_C"/>
</dbReference>
<evidence type="ECO:0000259" key="10">
    <source>
        <dbReference type="PROSITE" id="PS52019"/>
    </source>
</evidence>
<reference evidence="11" key="1">
    <citation type="submission" date="2023-10" db="EMBL/GenBank/DDBJ databases">
        <authorList>
            <person name="Hackl T."/>
        </authorList>
    </citation>
    <scope>NUCLEOTIDE SEQUENCE</scope>
</reference>
<dbReference type="InterPro" id="IPR030918">
    <property type="entry name" value="PT_fungal_PKS"/>
</dbReference>
<dbReference type="Pfam" id="PF00698">
    <property type="entry name" value="Acyl_transf_1"/>
    <property type="match status" value="1"/>
</dbReference>
<dbReference type="SMART" id="SM00825">
    <property type="entry name" value="PKS_KS"/>
    <property type="match status" value="1"/>
</dbReference>
<dbReference type="FunFam" id="3.40.47.10:FF:000031">
    <property type="entry name" value="Sterigmatocystin biosynthesis polyketide synthase"/>
    <property type="match status" value="1"/>
</dbReference>
<protein>
    <submittedName>
        <fullName evidence="11">Uu.00g140420.m01.CDS01</fullName>
    </submittedName>
</protein>
<dbReference type="Gene3D" id="3.30.70.3290">
    <property type="match status" value="1"/>
</dbReference>
<dbReference type="Gene3D" id="3.40.366.10">
    <property type="entry name" value="Malonyl-Coenzyme A Acyl Carrier Protein, domain 2"/>
    <property type="match status" value="2"/>
</dbReference>
<keyword evidence="3" id="KW-0808">Transferase</keyword>
<evidence type="ECO:0000256" key="2">
    <source>
        <dbReference type="ARBA" id="ARBA00022553"/>
    </source>
</evidence>
<dbReference type="PANTHER" id="PTHR43775">
    <property type="entry name" value="FATTY ACID SYNTHASE"/>
    <property type="match status" value="1"/>
</dbReference>
<keyword evidence="12" id="KW-1185">Reference proteome</keyword>
<feature type="compositionally biased region" description="Low complexity" evidence="7">
    <location>
        <begin position="1734"/>
        <end position="1743"/>
    </location>
</feature>
<keyword evidence="2" id="KW-0597">Phosphoprotein</keyword>
<dbReference type="Gene3D" id="3.40.50.1820">
    <property type="entry name" value="alpha/beta hydrolase"/>
    <property type="match status" value="1"/>
</dbReference>
<accession>A0AAI8YIZ6</accession>
<dbReference type="Gene3D" id="3.10.129.110">
    <property type="entry name" value="Polyketide synthase dehydratase"/>
    <property type="match status" value="1"/>
</dbReference>
<feature type="region of interest" description="C-terminal hotdog fold" evidence="6">
    <location>
        <begin position="1462"/>
        <end position="1606"/>
    </location>
</feature>
<dbReference type="SUPFAM" id="SSF53474">
    <property type="entry name" value="alpha/beta-Hydrolases"/>
    <property type="match status" value="1"/>
</dbReference>
<feature type="region of interest" description="N-terminal hotdog fold" evidence="6">
    <location>
        <begin position="1302"/>
        <end position="1434"/>
    </location>
</feature>
<dbReference type="Proteomes" id="UP001295740">
    <property type="component" value="Unassembled WGS sequence"/>
</dbReference>
<dbReference type="GO" id="GO:0006633">
    <property type="term" value="P:fatty acid biosynthetic process"/>
    <property type="evidence" value="ECO:0007669"/>
    <property type="project" value="InterPro"/>
</dbReference>
<dbReference type="InterPro" id="IPR049900">
    <property type="entry name" value="PKS_mFAS_DH"/>
</dbReference>
<feature type="domain" description="PKS/mFAS DH" evidence="10">
    <location>
        <begin position="1302"/>
        <end position="1606"/>
    </location>
</feature>
<dbReference type="InterPro" id="IPR014031">
    <property type="entry name" value="Ketoacyl_synth_C"/>
</dbReference>
<dbReference type="SUPFAM" id="SSF47336">
    <property type="entry name" value="ACP-like"/>
    <property type="match status" value="2"/>
</dbReference>
<evidence type="ECO:0000313" key="11">
    <source>
        <dbReference type="EMBL" id="CAJ2509016.1"/>
    </source>
</evidence>
<keyword evidence="5" id="KW-0511">Multifunctional enzyme</keyword>
<dbReference type="InterPro" id="IPR018201">
    <property type="entry name" value="Ketoacyl_synth_AS"/>
</dbReference>
<gene>
    <name evidence="11" type="ORF">KHLLAP_LOCUS9484</name>
</gene>
<dbReference type="FunFam" id="3.40.366.10:FF:000002">
    <property type="entry name" value="Probable polyketide synthase 2"/>
    <property type="match status" value="1"/>
</dbReference>
<comment type="caution">
    <text evidence="11">The sequence shown here is derived from an EMBL/GenBank/DDBJ whole genome shotgun (WGS) entry which is preliminary data.</text>
</comment>
<feature type="domain" description="Carrier" evidence="8">
    <location>
        <begin position="1763"/>
        <end position="1840"/>
    </location>
</feature>
<evidence type="ECO:0000256" key="7">
    <source>
        <dbReference type="SAM" id="MobiDB-lite"/>
    </source>
</evidence>
<keyword evidence="4" id="KW-0677">Repeat</keyword>
<evidence type="ECO:0000256" key="4">
    <source>
        <dbReference type="ARBA" id="ARBA00022737"/>
    </source>
</evidence>
<dbReference type="Gene3D" id="3.40.47.10">
    <property type="match status" value="1"/>
</dbReference>
<feature type="domain" description="Ketosynthase family 3 (KS3)" evidence="9">
    <location>
        <begin position="380"/>
        <end position="813"/>
    </location>
</feature>
<dbReference type="PANTHER" id="PTHR43775:SF45">
    <property type="entry name" value="CONIDIAL PIGMENT POLYKETIDE SYNTHASE ALB1"/>
    <property type="match status" value="1"/>
</dbReference>
<dbReference type="EMBL" id="CAUWAG010000012">
    <property type="protein sequence ID" value="CAJ2509016.1"/>
    <property type="molecule type" value="Genomic_DNA"/>
</dbReference>
<name>A0AAI8YIZ6_9PEZI</name>
<dbReference type="PROSITE" id="PS00012">
    <property type="entry name" value="PHOSPHOPANTETHEINE"/>
    <property type="match status" value="2"/>
</dbReference>
<evidence type="ECO:0000313" key="12">
    <source>
        <dbReference type="Proteomes" id="UP001295740"/>
    </source>
</evidence>
<dbReference type="InterPro" id="IPR032088">
    <property type="entry name" value="SAT"/>
</dbReference>
<dbReference type="InterPro" id="IPR014030">
    <property type="entry name" value="Ketoacyl_synth_N"/>
</dbReference>
<dbReference type="Pfam" id="PF16073">
    <property type="entry name" value="SAT"/>
    <property type="match status" value="1"/>
</dbReference>
<dbReference type="InterPro" id="IPR020841">
    <property type="entry name" value="PKS_Beta-ketoAc_synthase_dom"/>
</dbReference>
<dbReference type="SUPFAM" id="SSF53901">
    <property type="entry name" value="Thiolase-like"/>
    <property type="match status" value="1"/>
</dbReference>
<feature type="active site" description="Proton donor; for dehydratase activity" evidence="6">
    <location>
        <position position="1520"/>
    </location>
</feature>
<evidence type="ECO:0000259" key="9">
    <source>
        <dbReference type="PROSITE" id="PS52004"/>
    </source>
</evidence>
<dbReference type="InterPro" id="IPR020806">
    <property type="entry name" value="PKS_PP-bd"/>
</dbReference>
<dbReference type="GO" id="GO:0004312">
    <property type="term" value="F:fatty acid synthase activity"/>
    <property type="evidence" value="ECO:0007669"/>
    <property type="project" value="TreeGrafter"/>
</dbReference>
<dbReference type="Pfam" id="PF00975">
    <property type="entry name" value="Thioesterase"/>
    <property type="match status" value="1"/>
</dbReference>
<proteinExistence type="predicted"/>
<dbReference type="SMART" id="SM00827">
    <property type="entry name" value="PKS_AT"/>
    <property type="match status" value="1"/>
</dbReference>
<feature type="region of interest" description="Disordered" evidence="7">
    <location>
        <begin position="1611"/>
        <end position="1652"/>
    </location>
</feature>
<dbReference type="Pfam" id="PF00109">
    <property type="entry name" value="ketoacyl-synt"/>
    <property type="match status" value="1"/>
</dbReference>
<dbReference type="Pfam" id="PF02801">
    <property type="entry name" value="Ketoacyl-synt_C"/>
    <property type="match status" value="1"/>
</dbReference>
<dbReference type="Gene3D" id="1.10.1200.10">
    <property type="entry name" value="ACP-like"/>
    <property type="match status" value="2"/>
</dbReference>
<dbReference type="FunFam" id="3.40.50.1820:FF:000116">
    <property type="entry name" value="Sterigmatocystin biosynthesis polyketide synthase"/>
    <property type="match status" value="1"/>
</dbReference>
<dbReference type="CDD" id="cd00833">
    <property type="entry name" value="PKS"/>
    <property type="match status" value="1"/>
</dbReference>
<dbReference type="InterPro" id="IPR029058">
    <property type="entry name" value="AB_hydrolase_fold"/>
</dbReference>
<dbReference type="FunFam" id="1.10.1200.10:FF:000011">
    <property type="entry name" value="Sterigmatocystin biosynthesis polyketide synthase"/>
    <property type="match status" value="1"/>
</dbReference>
<feature type="region of interest" description="Disordered" evidence="7">
    <location>
        <begin position="1732"/>
        <end position="1762"/>
    </location>
</feature>
<organism evidence="11 12">
    <name type="scientific">Anthostomella pinea</name>
    <dbReference type="NCBI Taxonomy" id="933095"/>
    <lineage>
        <taxon>Eukaryota</taxon>
        <taxon>Fungi</taxon>
        <taxon>Dikarya</taxon>
        <taxon>Ascomycota</taxon>
        <taxon>Pezizomycotina</taxon>
        <taxon>Sordariomycetes</taxon>
        <taxon>Xylariomycetidae</taxon>
        <taxon>Xylariales</taxon>
        <taxon>Xylariaceae</taxon>
        <taxon>Anthostomella</taxon>
    </lineage>
</organism>
<evidence type="ECO:0000259" key="8">
    <source>
        <dbReference type="PROSITE" id="PS50075"/>
    </source>
</evidence>
<dbReference type="InterPro" id="IPR001031">
    <property type="entry name" value="Thioesterase"/>
</dbReference>
<dbReference type="Pfam" id="PF22621">
    <property type="entry name" value="CurL-like_PKS_C"/>
    <property type="match status" value="1"/>
</dbReference>
<dbReference type="InterPro" id="IPR016035">
    <property type="entry name" value="Acyl_Trfase/lysoPLipase"/>
</dbReference>
<dbReference type="InterPro" id="IPR050091">
    <property type="entry name" value="PKS_NRPS_Biosynth_Enz"/>
</dbReference>
<dbReference type="InterPro" id="IPR016036">
    <property type="entry name" value="Malonyl_transacylase_ACP-bd"/>
</dbReference>
<dbReference type="GO" id="GO:0044550">
    <property type="term" value="P:secondary metabolite biosynthetic process"/>
    <property type="evidence" value="ECO:0007669"/>
    <property type="project" value="UniProtKB-ARBA"/>
</dbReference>
<dbReference type="InterPro" id="IPR036736">
    <property type="entry name" value="ACP-like_sf"/>
</dbReference>
<feature type="compositionally biased region" description="Polar residues" evidence="7">
    <location>
        <begin position="1744"/>
        <end position="1758"/>
    </location>
</feature>
<feature type="active site" description="Proton acceptor; for dehydratase activity" evidence="6">
    <location>
        <position position="1334"/>
    </location>
</feature>
<dbReference type="InterPro" id="IPR001227">
    <property type="entry name" value="Ac_transferase_dom_sf"/>
</dbReference>
<keyword evidence="1" id="KW-0596">Phosphopantetheine</keyword>
<dbReference type="FunFam" id="3.10.129.110:FF:000001">
    <property type="entry name" value="Sterigmatocystin biosynthesis polyketide synthase"/>
    <property type="match status" value="1"/>
</dbReference>
<dbReference type="PROSITE" id="PS00606">
    <property type="entry name" value="KS3_1"/>
    <property type="match status" value="1"/>
</dbReference>
<dbReference type="InterPro" id="IPR042104">
    <property type="entry name" value="PKS_dehydratase_sf"/>
</dbReference>
<dbReference type="GO" id="GO:0004315">
    <property type="term" value="F:3-oxoacyl-[acyl-carrier-protein] synthase activity"/>
    <property type="evidence" value="ECO:0007669"/>
    <property type="project" value="InterPro"/>
</dbReference>
<sequence>MGEQLQVLLFGDQTFDYTAELPVLLREKDNPYLVAFVERVQVTLRRNIARLPSTERNLFPPFSSIQDLLICIKTQRRNTVLDGTLTCFYQLCSFMSFFGQHEQSYPDANDTYVAGLCIGSLAAAAVSVSRSLGELCDQGTDAVLVAMRISLRAYRMGCTISGEGLVEDGHALWSHVIPHTCLSTAAVEEELLAFIKGQCIPRPSVPYISMYNLASVTVSGPPTIVNAFVQSCVKKASKPLAIPIFSPYHAPHLFNTHDVHAVLDGLEKNSMRDSPNMRVISGHPGEVMSEDTFNDRLEAAAREILLLPLDVNAISSKLAQLGQTLGHSRCVLMPVGTNIAGSLISTLGTAGKEWFTVDSAMLKAHRSITDHASLPSSPGNSKIAIVSMSGRFPSAASTEAFWDLLHQGLDVHREVPKDRFNAKAHHDASGKRKNTSKVVHGCWIDEPGLFDPKFFNISPKEAEQSDPGQRLALQTAYEALELAGIVPDRTPSTRTERVGVFYGMTSDDWREVNSGQNVDTYFIPGGNRAFTPGRLNYFFKFSGPSVSVDTACSSSLAAIHMACNSLWRNDCDTAIAGGTNVMTNPDNFAGLDRGYFLSRTGGCKTFDDSADGYCRADGVGTVVLKRLDDAEADKDPILGIIIGAYTNHSAEAASITRPHAGAQEYIFSKLLNESGLDPKQVSYVEMHGTGTQAGDATEMASVLHTFAPDHSRSSLQSLHLGSAKANIGHGESASGVTSLIKVLMMMQKSTIPPHCGIKGQINHKFPTDLNQRNVHIAREAIQWSRPERGDNKRRAFVNNFSAAGGNSAVLLEDAPDRRPTEGLGPDPRSVHMFAVSAKSASSLRRNLKNLASFVAAEAGDDTMLPKLSYTLTARRMHHPFRFAVTARDPAQLGLAMDAAAAKDDFRRTRASPVAIGFVFSGQGSQYLGMGRHLFEHNSVFRAEVQHLDAVCCAQGFEAVSPIIGGGTDAFPGPVATQLGTACLQMALAKFWRSLGIEPSVVIGHSLGHYAAMQVAGVLSAADAIYLIGTRARLLQEACVERSHSMLAVRASLSQINPLLDPNKHDIACVNGPKEVVISAEDAEIAELSDRLKRSHMKATRLDVPYAFHSAQMNPVLDDFEKCASAVVFRPARIPIVSALLVRSIRPDDEQPFGPEYLRRHCRETVCFSGALQAAKSDGLIDDNTVWIEIGPHTHCSSFVKSTLGSETMTLPSLRRNEDGWKVLAETVGSLYSSGATLDWGEYHRDFPACQQVLPLPAYSWDNKKYWIQYVHDWTLTKGDDPGSRVTHSLPAPVSKLSTASVHRIERESVEGITVTLTAQSDLAGPQLEEVTQGHKVNGTKMCTSSLYADIGLTLGQYLLEQYRPDLQGYKVNVEHMRVDKSLILHDGGKCEFEVGVTYDVDGTKADMVIHSVAPNSSKPQTHARCTLRFQDSREWTECWEKDKYLIQRSIQWLEGRAEDRLDSRLSSGMVYKLFSSLVEYGAAYKGLQSVLLNSADYEGTAHVQLQSTEGGFAWNPLWIDSFGQLAGFMMNCHPLTAPDQVFINHGWESMRCLKPFHQGTVYQSYVRMRCVEGTTYRGDVYVLEHDVIIAVYGGITFQGIPRRVLNSIHPPPGLKPSQISRHKQSSATPPTARLSHRVEPTAPVLDERPPDDVMATGQMRPILRMLSEEIGLPLTALTDDLVFSDYGVDSLLSLTITGRIREELNMDVDSSIFTRCETLGQFKALLNLDSPHATSTPTTSSTSQIGQLTPLTSDSGKSPTRAGVDASLMSKISATLADEIGVSPSEIASSSDLAELGLDSLLSLTVLGRLREECELDLEADFFSQHTSLASIEEILCGVADGNVAGEDPDYDASLFQYAATSTLLQGSPKKAKNTLFLFPDGSGSATSYVTIDEVGAGTCLWGLSCPWLKSAEKLVQYGLKGLASLYVAEIRRRQPHGPYSLGGWSAGGICAYEAALQLTREGETVTHLILLDSPGPIGLEKLPPRLFDFLNGQGIFGEEGRRAPDWLLAHFLAFIDALDAYEPVPWSTALLGTPGEAALIPRTHLIWAEDGVCKLPGHPRPEYRDDDPREMQWLLENRTDFSPNGWDVLLGPEQIVSIERISNANHFTMLRRGSSTKRLAEFIRHVFTD</sequence>
<dbReference type="InterPro" id="IPR006162">
    <property type="entry name" value="Ppantetheine_attach_site"/>
</dbReference>
<evidence type="ECO:0000256" key="5">
    <source>
        <dbReference type="ARBA" id="ARBA00023268"/>
    </source>
</evidence>
<evidence type="ECO:0000256" key="1">
    <source>
        <dbReference type="ARBA" id="ARBA00022450"/>
    </source>
</evidence>
<dbReference type="InterPro" id="IPR016039">
    <property type="entry name" value="Thiolase-like"/>
</dbReference>
<evidence type="ECO:0000256" key="3">
    <source>
        <dbReference type="ARBA" id="ARBA00022679"/>
    </source>
</evidence>
<dbReference type="SUPFAM" id="SSF52151">
    <property type="entry name" value="FabD/lysophospholipase-like"/>
    <property type="match status" value="1"/>
</dbReference>
<dbReference type="InterPro" id="IPR014043">
    <property type="entry name" value="Acyl_transferase_dom"/>
</dbReference>
<dbReference type="Pfam" id="PF00550">
    <property type="entry name" value="PP-binding"/>
    <property type="match status" value="2"/>
</dbReference>
<dbReference type="Pfam" id="PF14765">
    <property type="entry name" value="PS-DH"/>
    <property type="match status" value="1"/>
</dbReference>
<dbReference type="GO" id="GO:0031177">
    <property type="term" value="F:phosphopantetheine binding"/>
    <property type="evidence" value="ECO:0007669"/>
    <property type="project" value="InterPro"/>
</dbReference>
<evidence type="ECO:0000256" key="6">
    <source>
        <dbReference type="PROSITE-ProRule" id="PRU01363"/>
    </source>
</evidence>
<dbReference type="PROSITE" id="PS50075">
    <property type="entry name" value="CARRIER"/>
    <property type="match status" value="2"/>
</dbReference>
<dbReference type="SMART" id="SM00823">
    <property type="entry name" value="PKS_PP"/>
    <property type="match status" value="2"/>
</dbReference>
<dbReference type="PROSITE" id="PS52019">
    <property type="entry name" value="PKS_MFAS_DH"/>
    <property type="match status" value="1"/>
</dbReference>
<dbReference type="NCBIfam" id="TIGR04532">
    <property type="entry name" value="PT_fungal_PKS"/>
    <property type="match status" value="1"/>
</dbReference>